<reference evidence="9 10" key="1">
    <citation type="submission" date="2020-05" db="EMBL/GenBank/DDBJ databases">
        <title>Draft genome sequence of Desulfovibrio psychrotolerans JS1T.</title>
        <authorList>
            <person name="Ueno A."/>
            <person name="Tamazawa S."/>
            <person name="Tamamura S."/>
            <person name="Murakami T."/>
            <person name="Kiyama T."/>
            <person name="Inomata H."/>
            <person name="Amano Y."/>
            <person name="Miyakawa K."/>
            <person name="Tamaki H."/>
            <person name="Naganuma T."/>
            <person name="Kaneko K."/>
        </authorList>
    </citation>
    <scope>NUCLEOTIDE SEQUENCE [LARGE SCALE GENOMIC DNA]</scope>
    <source>
        <strain evidence="9 10">JS1</strain>
    </source>
</reference>
<comment type="similarity">
    <text evidence="2 7">Belongs to the ExbD/TolR family.</text>
</comment>
<dbReference type="PANTHER" id="PTHR30558">
    <property type="entry name" value="EXBD MEMBRANE COMPONENT OF PMF-DRIVEN MACROMOLECULE IMPORT SYSTEM"/>
    <property type="match status" value="1"/>
</dbReference>
<keyword evidence="7" id="KW-0813">Transport</keyword>
<evidence type="ECO:0000256" key="4">
    <source>
        <dbReference type="ARBA" id="ARBA00022692"/>
    </source>
</evidence>
<evidence type="ECO:0000256" key="6">
    <source>
        <dbReference type="ARBA" id="ARBA00023136"/>
    </source>
</evidence>
<feature type="transmembrane region" description="Helical" evidence="8">
    <location>
        <begin position="21"/>
        <end position="39"/>
    </location>
</feature>
<evidence type="ECO:0000256" key="3">
    <source>
        <dbReference type="ARBA" id="ARBA00022475"/>
    </source>
</evidence>
<dbReference type="RefSeq" id="WP_174408964.1">
    <property type="nucleotide sequence ID" value="NZ_BLVP01000005.1"/>
</dbReference>
<dbReference type="Gene3D" id="3.30.420.270">
    <property type="match status" value="1"/>
</dbReference>
<dbReference type="GO" id="GO:0022857">
    <property type="term" value="F:transmembrane transporter activity"/>
    <property type="evidence" value="ECO:0007669"/>
    <property type="project" value="InterPro"/>
</dbReference>
<accession>A0A7J0BRD1</accession>
<evidence type="ECO:0000256" key="8">
    <source>
        <dbReference type="SAM" id="Phobius"/>
    </source>
</evidence>
<dbReference type="AlphaFoldDB" id="A0A7J0BRD1"/>
<comment type="caution">
    <text evidence="9">The sequence shown here is derived from an EMBL/GenBank/DDBJ whole genome shotgun (WGS) entry which is preliminary data.</text>
</comment>
<comment type="subcellular location">
    <subcellularLocation>
        <location evidence="1">Cell membrane</location>
        <topology evidence="1">Single-pass membrane protein</topology>
    </subcellularLocation>
    <subcellularLocation>
        <location evidence="7">Cell membrane</location>
        <topology evidence="7">Single-pass type II membrane protein</topology>
    </subcellularLocation>
</comment>
<dbReference type="Proteomes" id="UP000503820">
    <property type="component" value="Unassembled WGS sequence"/>
</dbReference>
<keyword evidence="5 8" id="KW-1133">Transmembrane helix</keyword>
<evidence type="ECO:0000256" key="5">
    <source>
        <dbReference type="ARBA" id="ARBA00022989"/>
    </source>
</evidence>
<evidence type="ECO:0000256" key="7">
    <source>
        <dbReference type="RuleBase" id="RU003879"/>
    </source>
</evidence>
<organism evidence="9 10">
    <name type="scientific">Desulfovibrio psychrotolerans</name>
    <dbReference type="NCBI Taxonomy" id="415242"/>
    <lineage>
        <taxon>Bacteria</taxon>
        <taxon>Pseudomonadati</taxon>
        <taxon>Thermodesulfobacteriota</taxon>
        <taxon>Desulfovibrionia</taxon>
        <taxon>Desulfovibrionales</taxon>
        <taxon>Desulfovibrionaceae</taxon>
        <taxon>Desulfovibrio</taxon>
    </lineage>
</organism>
<evidence type="ECO:0000256" key="1">
    <source>
        <dbReference type="ARBA" id="ARBA00004162"/>
    </source>
</evidence>
<dbReference type="Pfam" id="PF02472">
    <property type="entry name" value="ExbD"/>
    <property type="match status" value="1"/>
</dbReference>
<dbReference type="EMBL" id="BLVP01000005">
    <property type="protein sequence ID" value="GFM36277.1"/>
    <property type="molecule type" value="Genomic_DNA"/>
</dbReference>
<evidence type="ECO:0000313" key="9">
    <source>
        <dbReference type="EMBL" id="GFM36277.1"/>
    </source>
</evidence>
<dbReference type="GO" id="GO:0015031">
    <property type="term" value="P:protein transport"/>
    <property type="evidence" value="ECO:0007669"/>
    <property type="project" value="UniProtKB-KW"/>
</dbReference>
<name>A0A7J0BRD1_9BACT</name>
<proteinExistence type="inferred from homology"/>
<gene>
    <name evidence="9" type="ORF">DSM19430T_09610</name>
</gene>
<protein>
    <submittedName>
        <fullName evidence="9">Biopolymer transporter ExbD</fullName>
    </submittedName>
</protein>
<evidence type="ECO:0000256" key="2">
    <source>
        <dbReference type="ARBA" id="ARBA00005811"/>
    </source>
</evidence>
<dbReference type="GO" id="GO:0005886">
    <property type="term" value="C:plasma membrane"/>
    <property type="evidence" value="ECO:0007669"/>
    <property type="project" value="UniProtKB-SubCell"/>
</dbReference>
<evidence type="ECO:0000313" key="10">
    <source>
        <dbReference type="Proteomes" id="UP000503820"/>
    </source>
</evidence>
<keyword evidence="3" id="KW-1003">Cell membrane</keyword>
<keyword evidence="4 7" id="KW-0812">Transmembrane</keyword>
<dbReference type="InterPro" id="IPR003400">
    <property type="entry name" value="ExbD"/>
</dbReference>
<keyword evidence="10" id="KW-1185">Reference proteome</keyword>
<sequence length="135" mass="15088">MRQSRYTDRSEMFNDIDLTPMIDMVFILLIFFIVSTSFIREAGVVVERPAAETAESQHVQIVIAIDADNMLWMEGSSIDIRSLGARVHTLRAENEELGIIVAADVRTRAGVLVEVLDLCRQAGVRNVSVATRKPQ</sequence>
<dbReference type="PANTHER" id="PTHR30558:SF13">
    <property type="entry name" value="BIOPOLYMER TRANSPORT PROTEIN EXBD2"/>
    <property type="match status" value="1"/>
</dbReference>
<keyword evidence="7" id="KW-0653">Protein transport</keyword>
<keyword evidence="6 8" id="KW-0472">Membrane</keyword>